<feature type="signal peptide" evidence="2">
    <location>
        <begin position="1"/>
        <end position="23"/>
    </location>
</feature>
<dbReference type="PROSITE" id="PS51257">
    <property type="entry name" value="PROKAR_LIPOPROTEIN"/>
    <property type="match status" value="1"/>
</dbReference>
<proteinExistence type="predicted"/>
<dbReference type="AlphaFoldDB" id="A0A841HX43"/>
<feature type="region of interest" description="Disordered" evidence="1">
    <location>
        <begin position="22"/>
        <end position="80"/>
    </location>
</feature>
<feature type="chain" id="PRO_5032372376" evidence="2">
    <location>
        <begin position="24"/>
        <end position="80"/>
    </location>
</feature>
<accession>A0A841HX43</accession>
<keyword evidence="2" id="KW-0732">Signal</keyword>
<name>A0A841HX43_9DEIO</name>
<protein>
    <submittedName>
        <fullName evidence="3">Uncharacterized protein</fullName>
    </submittedName>
</protein>
<keyword evidence="4" id="KW-1185">Reference proteome</keyword>
<evidence type="ECO:0000256" key="1">
    <source>
        <dbReference type="SAM" id="MobiDB-lite"/>
    </source>
</evidence>
<evidence type="ECO:0000256" key="2">
    <source>
        <dbReference type="SAM" id="SignalP"/>
    </source>
</evidence>
<evidence type="ECO:0000313" key="4">
    <source>
        <dbReference type="Proteomes" id="UP000569951"/>
    </source>
</evidence>
<evidence type="ECO:0000313" key="3">
    <source>
        <dbReference type="EMBL" id="MBB6097423.1"/>
    </source>
</evidence>
<comment type="caution">
    <text evidence="3">The sequence shown here is derived from an EMBL/GenBank/DDBJ whole genome shotgun (WGS) entry which is preliminary data.</text>
</comment>
<reference evidence="3 4" key="1">
    <citation type="submission" date="2020-08" db="EMBL/GenBank/DDBJ databases">
        <title>Genomic Encyclopedia of Type Strains, Phase IV (KMG-IV): sequencing the most valuable type-strain genomes for metagenomic binning, comparative biology and taxonomic classification.</title>
        <authorList>
            <person name="Goeker M."/>
        </authorList>
    </citation>
    <scope>NUCLEOTIDE SEQUENCE [LARGE SCALE GENOMIC DNA]</scope>
    <source>
        <strain evidence="3 4">DSM 21458</strain>
    </source>
</reference>
<gene>
    <name evidence="3" type="ORF">HNR42_000840</name>
</gene>
<dbReference type="Proteomes" id="UP000569951">
    <property type="component" value="Unassembled WGS sequence"/>
</dbReference>
<sequence>MINVRKSLVPLLLAGVLMGGLSACQPGNDTDDDAGEITTPNTLPGTENGVGDDGVNDDVGDGVDNDVNDNGTPGDDGNND</sequence>
<feature type="compositionally biased region" description="Low complexity" evidence="1">
    <location>
        <begin position="68"/>
        <end position="80"/>
    </location>
</feature>
<feature type="compositionally biased region" description="Acidic residues" evidence="1">
    <location>
        <begin position="54"/>
        <end position="67"/>
    </location>
</feature>
<dbReference type="RefSeq" id="WP_183984863.1">
    <property type="nucleotide sequence ID" value="NZ_JACHHG010000003.1"/>
</dbReference>
<dbReference type="EMBL" id="JACHHG010000003">
    <property type="protein sequence ID" value="MBB6097423.1"/>
    <property type="molecule type" value="Genomic_DNA"/>
</dbReference>
<organism evidence="3 4">
    <name type="scientific">Deinobacterium chartae</name>
    <dbReference type="NCBI Taxonomy" id="521158"/>
    <lineage>
        <taxon>Bacteria</taxon>
        <taxon>Thermotogati</taxon>
        <taxon>Deinococcota</taxon>
        <taxon>Deinococci</taxon>
        <taxon>Deinococcales</taxon>
        <taxon>Deinococcaceae</taxon>
        <taxon>Deinobacterium</taxon>
    </lineage>
</organism>